<dbReference type="GO" id="GO:0005634">
    <property type="term" value="C:nucleus"/>
    <property type="evidence" value="ECO:0007669"/>
    <property type="project" value="UniProtKB-SubCell"/>
</dbReference>
<feature type="domain" description="Myb-like" evidence="2">
    <location>
        <begin position="1"/>
        <end position="64"/>
    </location>
</feature>
<dbReference type="SMART" id="SM00717">
    <property type="entry name" value="SANT"/>
    <property type="match status" value="1"/>
</dbReference>
<dbReference type="EMBL" id="CARXXK010000003">
    <property type="protein sequence ID" value="CAI6361966.1"/>
    <property type="molecule type" value="Genomic_DNA"/>
</dbReference>
<accession>A0AAV0X1U3</accession>
<name>A0AAV0X1U3_9HEMI</name>
<dbReference type="PROSITE" id="PS51029">
    <property type="entry name" value="MADF"/>
    <property type="match status" value="1"/>
</dbReference>
<evidence type="ECO:0000313" key="4">
    <source>
        <dbReference type="EMBL" id="CAI6361966.1"/>
    </source>
</evidence>
<dbReference type="GO" id="GO:0005667">
    <property type="term" value="C:transcription regulator complex"/>
    <property type="evidence" value="ECO:0007669"/>
    <property type="project" value="TreeGrafter"/>
</dbReference>
<dbReference type="InterPro" id="IPR039353">
    <property type="entry name" value="TF_Adf1"/>
</dbReference>
<dbReference type="PANTHER" id="PTHR12243">
    <property type="entry name" value="MADF DOMAIN TRANSCRIPTION FACTOR"/>
    <property type="match status" value="1"/>
</dbReference>
<dbReference type="AlphaFoldDB" id="A0AAV0X1U3"/>
<dbReference type="Proteomes" id="UP001160148">
    <property type="component" value="Unassembled WGS sequence"/>
</dbReference>
<dbReference type="Gene3D" id="1.10.10.60">
    <property type="entry name" value="Homeodomain-like"/>
    <property type="match status" value="1"/>
</dbReference>
<reference evidence="4 5" key="1">
    <citation type="submission" date="2023-01" db="EMBL/GenBank/DDBJ databases">
        <authorList>
            <person name="Whitehead M."/>
        </authorList>
    </citation>
    <scope>NUCLEOTIDE SEQUENCE [LARGE SCALE GENOMIC DNA]</scope>
</reference>
<dbReference type="InterPro" id="IPR006578">
    <property type="entry name" value="MADF-dom"/>
</dbReference>
<dbReference type="PROSITE" id="PS50090">
    <property type="entry name" value="MYB_LIKE"/>
    <property type="match status" value="1"/>
</dbReference>
<evidence type="ECO:0000313" key="5">
    <source>
        <dbReference type="Proteomes" id="UP001160148"/>
    </source>
</evidence>
<dbReference type="CDD" id="cd00167">
    <property type="entry name" value="SANT"/>
    <property type="match status" value="1"/>
</dbReference>
<dbReference type="GO" id="GO:0006357">
    <property type="term" value="P:regulation of transcription by RNA polymerase II"/>
    <property type="evidence" value="ECO:0007669"/>
    <property type="project" value="TreeGrafter"/>
</dbReference>
<dbReference type="InterPro" id="IPR009057">
    <property type="entry name" value="Homeodomain-like_sf"/>
</dbReference>
<evidence type="ECO:0000256" key="1">
    <source>
        <dbReference type="ARBA" id="ARBA00004123"/>
    </source>
</evidence>
<comment type="subcellular location">
    <subcellularLocation>
        <location evidence="1">Nucleus</location>
    </subcellularLocation>
</comment>
<protein>
    <recommendedName>
        <fullName evidence="6">MADF domain-containing protein</fullName>
    </recommendedName>
</protein>
<evidence type="ECO:0008006" key="6">
    <source>
        <dbReference type="Google" id="ProtNLM"/>
    </source>
</evidence>
<comment type="caution">
    <text evidence="4">The sequence shown here is derived from an EMBL/GenBank/DDBJ whole genome shotgun (WGS) entry which is preliminary data.</text>
</comment>
<sequence length="104" mass="12306">MESKLFTPENDEQLIALVRDHPVLYKLKDKNYRDNNIKDNVWKEISFSIGKSANDCKTRWRTIRDSYKKTLKKMKMGTGSAAKNKSKYNDDALSFLNEQEEERR</sequence>
<gene>
    <name evidence="4" type="ORF">MEUPH1_LOCUS17088</name>
</gene>
<keyword evidence="5" id="KW-1185">Reference proteome</keyword>
<proteinExistence type="predicted"/>
<evidence type="ECO:0000259" key="3">
    <source>
        <dbReference type="PROSITE" id="PS51029"/>
    </source>
</evidence>
<dbReference type="SMART" id="SM00595">
    <property type="entry name" value="MADF"/>
    <property type="match status" value="1"/>
</dbReference>
<feature type="domain" description="MADF" evidence="3">
    <location>
        <begin position="13"/>
        <end position="101"/>
    </location>
</feature>
<dbReference type="SUPFAM" id="SSF46689">
    <property type="entry name" value="Homeodomain-like"/>
    <property type="match status" value="1"/>
</dbReference>
<dbReference type="Pfam" id="PF10545">
    <property type="entry name" value="MADF_DNA_bdg"/>
    <property type="match status" value="1"/>
</dbReference>
<dbReference type="PANTHER" id="PTHR12243:SF60">
    <property type="entry name" value="SI:CH211-15D5.12-RELATED"/>
    <property type="match status" value="1"/>
</dbReference>
<dbReference type="InterPro" id="IPR001005">
    <property type="entry name" value="SANT/Myb"/>
</dbReference>
<evidence type="ECO:0000259" key="2">
    <source>
        <dbReference type="PROSITE" id="PS50090"/>
    </source>
</evidence>
<organism evidence="4 5">
    <name type="scientific">Macrosiphum euphorbiae</name>
    <name type="common">potato aphid</name>
    <dbReference type="NCBI Taxonomy" id="13131"/>
    <lineage>
        <taxon>Eukaryota</taxon>
        <taxon>Metazoa</taxon>
        <taxon>Ecdysozoa</taxon>
        <taxon>Arthropoda</taxon>
        <taxon>Hexapoda</taxon>
        <taxon>Insecta</taxon>
        <taxon>Pterygota</taxon>
        <taxon>Neoptera</taxon>
        <taxon>Paraneoptera</taxon>
        <taxon>Hemiptera</taxon>
        <taxon>Sternorrhyncha</taxon>
        <taxon>Aphidomorpha</taxon>
        <taxon>Aphidoidea</taxon>
        <taxon>Aphididae</taxon>
        <taxon>Macrosiphini</taxon>
        <taxon>Macrosiphum</taxon>
    </lineage>
</organism>